<accession>A0AAD5SBB6</accession>
<dbReference type="PANTHER" id="PTHR47284:SF3">
    <property type="entry name" value="FATTY-ACID-BINDING PROTEIN 2"/>
    <property type="match status" value="1"/>
</dbReference>
<protein>
    <recommendedName>
        <fullName evidence="1">Chalcone isomerase domain-containing protein</fullName>
    </recommendedName>
</protein>
<evidence type="ECO:0000313" key="3">
    <source>
        <dbReference type="Proteomes" id="UP001212841"/>
    </source>
</evidence>
<dbReference type="SUPFAM" id="SSF54626">
    <property type="entry name" value="Chalcone isomerase"/>
    <property type="match status" value="1"/>
</dbReference>
<dbReference type="EMBL" id="JADGJD010000621">
    <property type="protein sequence ID" value="KAJ3049606.1"/>
    <property type="molecule type" value="Genomic_DNA"/>
</dbReference>
<comment type="caution">
    <text evidence="2">The sequence shown here is derived from an EMBL/GenBank/DDBJ whole genome shotgun (WGS) entry which is preliminary data.</text>
</comment>
<sequence>MSRLAVNPSTILGRAIRLSQHSAQRRLSSTITASSRPRNKNILITLGLTLGGATILSQTPYTRTDSLKTPLDASNSIEEPITKLPVPKTLTQTYGQPPKRLTLSLIGLGVRQVTFINFNAYTIGFYLSPTTCSRIQKSFKWRSDFSAKHLLDGDQQGEYFVRDLVRGEGEVAIRIDPTRNTDGPHLRNGFMRFLTARLAKEDDELSEVEKTAILEAFDSLRAKFPAGRVAPGQAFVFTKTQDGGLRVEFEGEEFVTVNNRWVAERFFEGYLTAEKPISEKLRRSIAEGLETLARAT</sequence>
<keyword evidence="3" id="KW-1185">Reference proteome</keyword>
<dbReference type="GO" id="GO:0016872">
    <property type="term" value="F:intramolecular lyase activity"/>
    <property type="evidence" value="ECO:0007669"/>
    <property type="project" value="InterPro"/>
</dbReference>
<dbReference type="Pfam" id="PF16035">
    <property type="entry name" value="Chalcone_2"/>
    <property type="match status" value="1"/>
</dbReference>
<dbReference type="Gene3D" id="3.50.70.10">
    <property type="match status" value="1"/>
</dbReference>
<dbReference type="AlphaFoldDB" id="A0AAD5SBB6"/>
<gene>
    <name evidence="2" type="ORF">HK097_009425</name>
</gene>
<evidence type="ECO:0000259" key="1">
    <source>
        <dbReference type="Pfam" id="PF16035"/>
    </source>
</evidence>
<organism evidence="2 3">
    <name type="scientific">Rhizophlyctis rosea</name>
    <dbReference type="NCBI Taxonomy" id="64517"/>
    <lineage>
        <taxon>Eukaryota</taxon>
        <taxon>Fungi</taxon>
        <taxon>Fungi incertae sedis</taxon>
        <taxon>Chytridiomycota</taxon>
        <taxon>Chytridiomycota incertae sedis</taxon>
        <taxon>Chytridiomycetes</taxon>
        <taxon>Rhizophlyctidales</taxon>
        <taxon>Rhizophlyctidaceae</taxon>
        <taxon>Rhizophlyctis</taxon>
    </lineage>
</organism>
<reference evidence="2" key="1">
    <citation type="submission" date="2020-05" db="EMBL/GenBank/DDBJ databases">
        <title>Phylogenomic resolution of chytrid fungi.</title>
        <authorList>
            <person name="Stajich J.E."/>
            <person name="Amses K."/>
            <person name="Simmons R."/>
            <person name="Seto K."/>
            <person name="Myers J."/>
            <person name="Bonds A."/>
            <person name="Quandt C.A."/>
            <person name="Barry K."/>
            <person name="Liu P."/>
            <person name="Grigoriev I."/>
            <person name="Longcore J.E."/>
            <person name="James T.Y."/>
        </authorList>
    </citation>
    <scope>NUCLEOTIDE SEQUENCE</scope>
    <source>
        <strain evidence="2">JEL0318</strain>
    </source>
</reference>
<dbReference type="InterPro" id="IPR016088">
    <property type="entry name" value="Chalcone_isomerase_3-sand"/>
</dbReference>
<feature type="domain" description="Chalcone isomerase" evidence="1">
    <location>
        <begin position="103"/>
        <end position="286"/>
    </location>
</feature>
<dbReference type="Proteomes" id="UP001212841">
    <property type="component" value="Unassembled WGS sequence"/>
</dbReference>
<proteinExistence type="predicted"/>
<name>A0AAD5SBB6_9FUNG</name>
<dbReference type="InterPro" id="IPR016087">
    <property type="entry name" value="Chalcone_isomerase"/>
</dbReference>
<dbReference type="InterPro" id="IPR036298">
    <property type="entry name" value="Chalcone_isomerase_sf"/>
</dbReference>
<dbReference type="PANTHER" id="PTHR47284">
    <property type="entry name" value="FATTY-ACID-BINDING PROTEIN 2"/>
    <property type="match status" value="1"/>
</dbReference>
<evidence type="ECO:0000313" key="2">
    <source>
        <dbReference type="EMBL" id="KAJ3049606.1"/>
    </source>
</evidence>